<evidence type="ECO:0000313" key="2">
    <source>
        <dbReference type="Proteomes" id="UP000002624"/>
    </source>
</evidence>
<dbReference type="AlphaFoldDB" id="C6HTE1"/>
<dbReference type="HOGENOM" id="CLU_2108366_0_0_1"/>
<dbReference type="Proteomes" id="UP000002624">
    <property type="component" value="Unassembled WGS sequence"/>
</dbReference>
<accession>C6HTE1</accession>
<organism evidence="1 2">
    <name type="scientific">Ajellomyces capsulatus (strain H143)</name>
    <name type="common">Darling's disease fungus</name>
    <name type="synonym">Histoplasma capsulatum</name>
    <dbReference type="NCBI Taxonomy" id="544712"/>
    <lineage>
        <taxon>Eukaryota</taxon>
        <taxon>Fungi</taxon>
        <taxon>Dikarya</taxon>
        <taxon>Ascomycota</taxon>
        <taxon>Pezizomycotina</taxon>
        <taxon>Eurotiomycetes</taxon>
        <taxon>Eurotiomycetidae</taxon>
        <taxon>Onygenales</taxon>
        <taxon>Ajellomycetaceae</taxon>
        <taxon>Histoplasma</taxon>
    </lineage>
</organism>
<gene>
    <name evidence="1" type="ORF">HCDG_09472</name>
</gene>
<dbReference type="EMBL" id="GG692441">
    <property type="protein sequence ID" value="EER36419.1"/>
    <property type="molecule type" value="Genomic_DNA"/>
</dbReference>
<protein>
    <submittedName>
        <fullName evidence="1">Uncharacterized protein</fullName>
    </submittedName>
</protein>
<sequence>MSSRDGFNIMPEASPRIRWISPHGEKSMINRIVSSSASGSQSVRLSRDSRLDLHDVCDRTIAPPDTPPATDEDVAEGSHILLNILFIFKYRHLFSCSASLGELADWLQRYKQPLR</sequence>
<evidence type="ECO:0000313" key="1">
    <source>
        <dbReference type="EMBL" id="EER36419.1"/>
    </source>
</evidence>
<dbReference type="VEuPathDB" id="FungiDB:HCDG_09472"/>
<reference evidence="2" key="1">
    <citation type="submission" date="2009-05" db="EMBL/GenBank/DDBJ databases">
        <title>The genome sequence of Ajellomyces capsulatus strain H143.</title>
        <authorList>
            <person name="Champion M."/>
            <person name="Cuomo C.A."/>
            <person name="Ma L.-J."/>
            <person name="Henn M.R."/>
            <person name="Sil A."/>
            <person name="Goldman B."/>
            <person name="Young S.K."/>
            <person name="Kodira C.D."/>
            <person name="Zeng Q."/>
            <person name="Koehrsen M."/>
            <person name="Alvarado L."/>
            <person name="Berlin A.M."/>
            <person name="Borenstein D."/>
            <person name="Chen Z."/>
            <person name="Engels R."/>
            <person name="Freedman E."/>
            <person name="Gellesch M."/>
            <person name="Goldberg J."/>
            <person name="Griggs A."/>
            <person name="Gujja S."/>
            <person name="Heiman D.I."/>
            <person name="Hepburn T.A."/>
            <person name="Howarth C."/>
            <person name="Jen D."/>
            <person name="Larson L."/>
            <person name="Lewis B."/>
            <person name="Mehta T."/>
            <person name="Park D."/>
            <person name="Pearson M."/>
            <person name="Roberts A."/>
            <person name="Saif S."/>
            <person name="Shea T.D."/>
            <person name="Shenoy N."/>
            <person name="Sisk P."/>
            <person name="Stolte C."/>
            <person name="Sykes S."/>
            <person name="Walk T."/>
            <person name="White J."/>
            <person name="Yandava C."/>
            <person name="Klein B."/>
            <person name="McEwen J.G."/>
            <person name="Puccia R."/>
            <person name="Goldman G.H."/>
            <person name="Felipe M.S."/>
            <person name="Nino-Vega G."/>
            <person name="San-Blas G."/>
            <person name="Taylor J.W."/>
            <person name="Mendoza L."/>
            <person name="Galagan J.E."/>
            <person name="Nusbaum C."/>
            <person name="Birren B.W."/>
        </authorList>
    </citation>
    <scope>NUCLEOTIDE SEQUENCE [LARGE SCALE GENOMIC DNA]</scope>
    <source>
        <strain evidence="2">H143</strain>
    </source>
</reference>
<proteinExistence type="predicted"/>
<name>C6HTE1_AJECH</name>